<reference evidence="2" key="2">
    <citation type="submission" date="2020-10" db="EMBL/GenBank/DDBJ databases">
        <authorList>
            <consortium name="NCBI Pathogen Detection Project"/>
        </authorList>
    </citation>
    <scope>NUCLEOTIDE SEQUENCE</scope>
    <source>
        <strain evidence="2">CAVp300</strain>
    </source>
</reference>
<sequence>MNWIDILWAILAFTSTLLFVCGNWASHYKLRLVNYILTVGIIIYCVEMMQTITHLSKPGYLFRMLTWAIQASYIAFGVYRVWPNPWLKRDAKGLNACKIAIALMLMSCLGVLVLK</sequence>
<dbReference type="RefSeq" id="WP_047370682.1">
    <property type="nucleotide sequence ID" value="NZ_CABMNU010000005.1"/>
</dbReference>
<feature type="transmembrane region" description="Helical" evidence="1">
    <location>
        <begin position="64"/>
        <end position="82"/>
    </location>
</feature>
<organism evidence="2 3">
    <name type="scientific">Kluyvera intermedia</name>
    <name type="common">Enterobacter intermedius</name>
    <dbReference type="NCBI Taxonomy" id="61648"/>
    <lineage>
        <taxon>Bacteria</taxon>
        <taxon>Pseudomonadati</taxon>
        <taxon>Pseudomonadota</taxon>
        <taxon>Gammaproteobacteria</taxon>
        <taxon>Enterobacterales</taxon>
        <taxon>Enterobacteriaceae</taxon>
        <taxon>Kluyvera</taxon>
    </lineage>
</organism>
<keyword evidence="1" id="KW-1133">Transmembrane helix</keyword>
<comment type="caution">
    <text evidence="2">The sequence shown here is derived from an EMBL/GenBank/DDBJ whole genome shotgun (WGS) entry which is preliminary data.</text>
</comment>
<feature type="transmembrane region" description="Helical" evidence="1">
    <location>
        <begin position="32"/>
        <end position="52"/>
    </location>
</feature>
<evidence type="ECO:0000313" key="2">
    <source>
        <dbReference type="EMBL" id="HAT3581559.1"/>
    </source>
</evidence>
<protein>
    <submittedName>
        <fullName evidence="2">Uncharacterized protein</fullName>
    </submittedName>
</protein>
<evidence type="ECO:0000256" key="1">
    <source>
        <dbReference type="SAM" id="Phobius"/>
    </source>
</evidence>
<evidence type="ECO:0000313" key="3">
    <source>
        <dbReference type="Proteomes" id="UP000867740"/>
    </source>
</evidence>
<dbReference type="AlphaFoldDB" id="A0A9P3WF33"/>
<dbReference type="Proteomes" id="UP000867740">
    <property type="component" value="Unassembled WGS sequence"/>
</dbReference>
<name>A0A9P3WF33_KLUIN</name>
<feature type="transmembrane region" description="Helical" evidence="1">
    <location>
        <begin position="94"/>
        <end position="114"/>
    </location>
</feature>
<keyword evidence="1" id="KW-0812">Transmembrane</keyword>
<reference evidence="2" key="1">
    <citation type="journal article" date="2018" name="Genome Biol.">
        <title>SKESA: strategic k-mer extension for scrupulous assemblies.</title>
        <authorList>
            <person name="Souvorov A."/>
            <person name="Agarwala R."/>
            <person name="Lipman D.J."/>
        </authorList>
    </citation>
    <scope>NUCLEOTIDE SEQUENCE</scope>
    <source>
        <strain evidence="2">CAVp300</strain>
    </source>
</reference>
<gene>
    <name evidence="2" type="ORF">I8531_001847</name>
</gene>
<proteinExistence type="predicted"/>
<keyword evidence="1" id="KW-0472">Membrane</keyword>
<dbReference type="EMBL" id="DACSUM010000011">
    <property type="protein sequence ID" value="HAT3581559.1"/>
    <property type="molecule type" value="Genomic_DNA"/>
</dbReference>
<accession>A0A9P3WF33</accession>
<feature type="transmembrane region" description="Helical" evidence="1">
    <location>
        <begin position="6"/>
        <end position="25"/>
    </location>
</feature>